<feature type="compositionally biased region" description="Low complexity" evidence="1">
    <location>
        <begin position="14"/>
        <end position="27"/>
    </location>
</feature>
<evidence type="ECO:0000256" key="1">
    <source>
        <dbReference type="SAM" id="MobiDB-lite"/>
    </source>
</evidence>
<gene>
    <name evidence="2" type="ordered locus">Os06g0114000</name>
    <name evidence="2" type="ORF">OSNPB_060114000</name>
</gene>
<evidence type="ECO:0000313" key="3">
    <source>
        <dbReference type="Proteomes" id="UP000059680"/>
    </source>
</evidence>
<accession>A0A0P0WRN2</accession>
<feature type="region of interest" description="Disordered" evidence="1">
    <location>
        <begin position="1"/>
        <end position="30"/>
    </location>
</feature>
<sequence length="101" mass="11333">PQTPPHPQRPNPTLPEVAALSSPLPSARSGELKPYPLLLHLRRSSPPRGAGFSLFRWRRGGVWCVDPRTIRLPRGWRIRWIVLAARFVGGGELEVAPPAWF</sequence>
<reference evidence="2 3" key="2">
    <citation type="journal article" date="2013" name="Plant Cell Physiol.">
        <title>Rice Annotation Project Database (RAP-DB): an integrative and interactive database for rice genomics.</title>
        <authorList>
            <person name="Sakai H."/>
            <person name="Lee S.S."/>
            <person name="Tanaka T."/>
            <person name="Numa H."/>
            <person name="Kim J."/>
            <person name="Kawahara Y."/>
            <person name="Wakimoto H."/>
            <person name="Yang C.C."/>
            <person name="Iwamoto M."/>
            <person name="Abe T."/>
            <person name="Yamada Y."/>
            <person name="Muto A."/>
            <person name="Inokuchi H."/>
            <person name="Ikemura T."/>
            <person name="Matsumoto T."/>
            <person name="Sasaki T."/>
            <person name="Itoh T."/>
        </authorList>
    </citation>
    <scope>NUCLEOTIDE SEQUENCE [LARGE SCALE GENOMIC DNA]</scope>
    <source>
        <strain evidence="3">cv. Nipponbare</strain>
    </source>
</reference>
<dbReference type="Proteomes" id="UP000059680">
    <property type="component" value="Chromosome 6"/>
</dbReference>
<protein>
    <submittedName>
        <fullName evidence="2">Os06g0114000 protein</fullName>
    </submittedName>
</protein>
<name>A0A0P0WRN2_ORYSJ</name>
<dbReference type="ExpressionAtlas" id="A0A0P0WRN2">
    <property type="expression patterns" value="baseline and differential"/>
</dbReference>
<evidence type="ECO:0000313" key="2">
    <source>
        <dbReference type="EMBL" id="BAS95822.1"/>
    </source>
</evidence>
<dbReference type="EMBL" id="AP014962">
    <property type="protein sequence ID" value="BAS95822.1"/>
    <property type="molecule type" value="Genomic_DNA"/>
</dbReference>
<reference evidence="3" key="1">
    <citation type="journal article" date="2005" name="Nature">
        <title>The map-based sequence of the rice genome.</title>
        <authorList>
            <consortium name="International rice genome sequencing project (IRGSP)"/>
            <person name="Matsumoto T."/>
            <person name="Wu J."/>
            <person name="Kanamori H."/>
            <person name="Katayose Y."/>
            <person name="Fujisawa M."/>
            <person name="Namiki N."/>
            <person name="Mizuno H."/>
            <person name="Yamamoto K."/>
            <person name="Antonio B.A."/>
            <person name="Baba T."/>
            <person name="Sakata K."/>
            <person name="Nagamura Y."/>
            <person name="Aoki H."/>
            <person name="Arikawa K."/>
            <person name="Arita K."/>
            <person name="Bito T."/>
            <person name="Chiden Y."/>
            <person name="Fujitsuka N."/>
            <person name="Fukunaka R."/>
            <person name="Hamada M."/>
            <person name="Harada C."/>
            <person name="Hayashi A."/>
            <person name="Hijishita S."/>
            <person name="Honda M."/>
            <person name="Hosokawa S."/>
            <person name="Ichikawa Y."/>
            <person name="Idonuma A."/>
            <person name="Iijima M."/>
            <person name="Ikeda M."/>
            <person name="Ikeno M."/>
            <person name="Ito K."/>
            <person name="Ito S."/>
            <person name="Ito T."/>
            <person name="Ito Y."/>
            <person name="Ito Y."/>
            <person name="Iwabuchi A."/>
            <person name="Kamiya K."/>
            <person name="Karasawa W."/>
            <person name="Kurita K."/>
            <person name="Katagiri S."/>
            <person name="Kikuta A."/>
            <person name="Kobayashi H."/>
            <person name="Kobayashi N."/>
            <person name="Machita K."/>
            <person name="Maehara T."/>
            <person name="Masukawa M."/>
            <person name="Mizubayashi T."/>
            <person name="Mukai Y."/>
            <person name="Nagasaki H."/>
            <person name="Nagata Y."/>
            <person name="Naito S."/>
            <person name="Nakashima M."/>
            <person name="Nakama Y."/>
            <person name="Nakamichi Y."/>
            <person name="Nakamura M."/>
            <person name="Meguro A."/>
            <person name="Negishi M."/>
            <person name="Ohta I."/>
            <person name="Ohta T."/>
            <person name="Okamoto M."/>
            <person name="Ono N."/>
            <person name="Saji S."/>
            <person name="Sakaguchi M."/>
            <person name="Sakai K."/>
            <person name="Shibata M."/>
            <person name="Shimokawa T."/>
            <person name="Song J."/>
            <person name="Takazaki Y."/>
            <person name="Terasawa K."/>
            <person name="Tsugane M."/>
            <person name="Tsuji K."/>
            <person name="Ueda S."/>
            <person name="Waki K."/>
            <person name="Yamagata H."/>
            <person name="Yamamoto M."/>
            <person name="Yamamoto S."/>
            <person name="Yamane H."/>
            <person name="Yoshiki S."/>
            <person name="Yoshihara R."/>
            <person name="Yukawa K."/>
            <person name="Zhong H."/>
            <person name="Yano M."/>
            <person name="Yuan Q."/>
            <person name="Ouyang S."/>
            <person name="Liu J."/>
            <person name="Jones K.M."/>
            <person name="Gansberger K."/>
            <person name="Moffat K."/>
            <person name="Hill J."/>
            <person name="Bera J."/>
            <person name="Fadrosh D."/>
            <person name="Jin S."/>
            <person name="Johri S."/>
            <person name="Kim M."/>
            <person name="Overton L."/>
            <person name="Reardon M."/>
            <person name="Tsitrin T."/>
            <person name="Vuong H."/>
            <person name="Weaver B."/>
            <person name="Ciecko A."/>
            <person name="Tallon L."/>
            <person name="Jackson J."/>
            <person name="Pai G."/>
            <person name="Aken S.V."/>
            <person name="Utterback T."/>
            <person name="Reidmuller S."/>
            <person name="Feldblyum T."/>
            <person name="Hsiao J."/>
            <person name="Zismann V."/>
            <person name="Iobst S."/>
            <person name="de Vazeille A.R."/>
            <person name="Buell C.R."/>
            <person name="Ying K."/>
            <person name="Li Y."/>
            <person name="Lu T."/>
            <person name="Huang Y."/>
            <person name="Zhao Q."/>
            <person name="Feng Q."/>
            <person name="Zhang L."/>
            <person name="Zhu J."/>
            <person name="Weng Q."/>
            <person name="Mu J."/>
            <person name="Lu Y."/>
            <person name="Fan D."/>
            <person name="Liu Y."/>
            <person name="Guan J."/>
            <person name="Zhang Y."/>
            <person name="Yu S."/>
            <person name="Liu X."/>
            <person name="Zhang Y."/>
            <person name="Hong G."/>
            <person name="Han B."/>
            <person name="Choisne N."/>
            <person name="Demange N."/>
            <person name="Orjeda G."/>
            <person name="Samain S."/>
            <person name="Cattolico L."/>
            <person name="Pelletier E."/>
            <person name="Couloux A."/>
            <person name="Segurens B."/>
            <person name="Wincker P."/>
            <person name="D'Hont A."/>
            <person name="Scarpelli C."/>
            <person name="Weissenbach J."/>
            <person name="Salanoubat M."/>
            <person name="Quetier F."/>
            <person name="Yu Y."/>
            <person name="Kim H.R."/>
            <person name="Rambo T."/>
            <person name="Currie J."/>
            <person name="Collura K."/>
            <person name="Luo M."/>
            <person name="Yang T."/>
            <person name="Ammiraju J.S.S."/>
            <person name="Engler F."/>
            <person name="Soderlund C."/>
            <person name="Wing R.A."/>
            <person name="Palmer L.E."/>
            <person name="de la Bastide M."/>
            <person name="Spiegel L."/>
            <person name="Nascimento L."/>
            <person name="Zutavern T."/>
            <person name="O'Shaughnessy A."/>
            <person name="Dike S."/>
            <person name="Dedhia N."/>
            <person name="Preston R."/>
            <person name="Balija V."/>
            <person name="McCombie W.R."/>
            <person name="Chow T."/>
            <person name="Chen H."/>
            <person name="Chung M."/>
            <person name="Chen C."/>
            <person name="Shaw J."/>
            <person name="Wu H."/>
            <person name="Hsiao K."/>
            <person name="Chao Y."/>
            <person name="Chu M."/>
            <person name="Cheng C."/>
            <person name="Hour A."/>
            <person name="Lee P."/>
            <person name="Lin S."/>
            <person name="Lin Y."/>
            <person name="Liou J."/>
            <person name="Liu S."/>
            <person name="Hsing Y."/>
            <person name="Raghuvanshi S."/>
            <person name="Mohanty A."/>
            <person name="Bharti A.K."/>
            <person name="Gaur A."/>
            <person name="Gupta V."/>
            <person name="Kumar D."/>
            <person name="Ravi V."/>
            <person name="Vij S."/>
            <person name="Kapur A."/>
            <person name="Khurana P."/>
            <person name="Khurana P."/>
            <person name="Khurana J.P."/>
            <person name="Tyagi A.K."/>
            <person name="Gaikwad K."/>
            <person name="Singh A."/>
            <person name="Dalal V."/>
            <person name="Srivastava S."/>
            <person name="Dixit A."/>
            <person name="Pal A.K."/>
            <person name="Ghazi I.A."/>
            <person name="Yadav M."/>
            <person name="Pandit A."/>
            <person name="Bhargava A."/>
            <person name="Sureshbabu K."/>
            <person name="Batra K."/>
            <person name="Sharma T.R."/>
            <person name="Mohapatra T."/>
            <person name="Singh N.K."/>
            <person name="Messing J."/>
            <person name="Nelson A.B."/>
            <person name="Fuks G."/>
            <person name="Kavchok S."/>
            <person name="Keizer G."/>
            <person name="Linton E."/>
            <person name="Llaca V."/>
            <person name="Song R."/>
            <person name="Tanyolac B."/>
            <person name="Young S."/>
            <person name="Ho-Il K."/>
            <person name="Hahn J.H."/>
            <person name="Sangsakoo G."/>
            <person name="Vanavichit A."/>
            <person name="de Mattos Luiz.A.T."/>
            <person name="Zimmer P.D."/>
            <person name="Malone G."/>
            <person name="Dellagostin O."/>
            <person name="de Oliveira A.C."/>
            <person name="Bevan M."/>
            <person name="Bancroft I."/>
            <person name="Minx P."/>
            <person name="Cordum H."/>
            <person name="Wilson R."/>
            <person name="Cheng Z."/>
            <person name="Jin W."/>
            <person name="Jiang J."/>
            <person name="Leong S.A."/>
            <person name="Iwama H."/>
            <person name="Gojobori T."/>
            <person name="Itoh T."/>
            <person name="Niimura Y."/>
            <person name="Fujii Y."/>
            <person name="Habara T."/>
            <person name="Sakai H."/>
            <person name="Sato Y."/>
            <person name="Wilson G."/>
            <person name="Kumar K."/>
            <person name="McCouch S."/>
            <person name="Juretic N."/>
            <person name="Hoen D."/>
            <person name="Wright S."/>
            <person name="Bruskiewich R."/>
            <person name="Bureau T."/>
            <person name="Miyao A."/>
            <person name="Hirochika H."/>
            <person name="Nishikawa T."/>
            <person name="Kadowaki K."/>
            <person name="Sugiura M."/>
            <person name="Burr B."/>
            <person name="Sasaki T."/>
        </authorList>
    </citation>
    <scope>NUCLEOTIDE SEQUENCE [LARGE SCALE GENOMIC DNA]</scope>
    <source>
        <strain evidence="3">cv. Nipponbare</strain>
    </source>
</reference>
<feature type="non-terminal residue" evidence="2">
    <location>
        <position position="1"/>
    </location>
</feature>
<proteinExistence type="predicted"/>
<organism evidence="2 3">
    <name type="scientific">Oryza sativa subsp. japonica</name>
    <name type="common">Rice</name>
    <dbReference type="NCBI Taxonomy" id="39947"/>
    <lineage>
        <taxon>Eukaryota</taxon>
        <taxon>Viridiplantae</taxon>
        <taxon>Streptophyta</taxon>
        <taxon>Embryophyta</taxon>
        <taxon>Tracheophyta</taxon>
        <taxon>Spermatophyta</taxon>
        <taxon>Magnoliopsida</taxon>
        <taxon>Liliopsida</taxon>
        <taxon>Poales</taxon>
        <taxon>Poaceae</taxon>
        <taxon>BOP clade</taxon>
        <taxon>Oryzoideae</taxon>
        <taxon>Oryzeae</taxon>
        <taxon>Oryzinae</taxon>
        <taxon>Oryza</taxon>
        <taxon>Oryza sativa</taxon>
    </lineage>
</organism>
<feature type="compositionally biased region" description="Pro residues" evidence="1">
    <location>
        <begin position="1"/>
        <end position="13"/>
    </location>
</feature>
<reference evidence="2 3" key="3">
    <citation type="journal article" date="2013" name="Rice">
        <title>Improvement of the Oryza sativa Nipponbare reference genome using next generation sequence and optical map data.</title>
        <authorList>
            <person name="Kawahara Y."/>
            <person name="de la Bastide M."/>
            <person name="Hamilton J.P."/>
            <person name="Kanamori H."/>
            <person name="McCombie W.R."/>
            <person name="Ouyang S."/>
            <person name="Schwartz D.C."/>
            <person name="Tanaka T."/>
            <person name="Wu J."/>
            <person name="Zhou S."/>
            <person name="Childs K.L."/>
            <person name="Davidson R.M."/>
            <person name="Lin H."/>
            <person name="Quesada-Ocampo L."/>
            <person name="Vaillancourt B."/>
            <person name="Sakai H."/>
            <person name="Lee S.S."/>
            <person name="Kim J."/>
            <person name="Numa H."/>
            <person name="Itoh T."/>
            <person name="Buell C.R."/>
            <person name="Matsumoto T."/>
        </authorList>
    </citation>
    <scope>NUCLEOTIDE SEQUENCE [LARGE SCALE GENOMIC DNA]</scope>
    <source>
        <strain evidence="3">cv. Nipponbare</strain>
    </source>
</reference>
<keyword evidence="3" id="KW-1185">Reference proteome</keyword>
<dbReference type="AlphaFoldDB" id="A0A0P0WRN2"/>